<proteinExistence type="inferred from homology"/>
<comment type="caution">
    <text evidence="8">The sequence shown here is derived from an EMBL/GenBank/DDBJ whole genome shotgun (WGS) entry which is preliminary data.</text>
</comment>
<keyword evidence="4 6" id="KW-0808">Transferase</keyword>
<dbReference type="PANTHER" id="PTHR46383:SF1">
    <property type="entry name" value="ASPARTATE AMINOTRANSFERASE"/>
    <property type="match status" value="1"/>
</dbReference>
<feature type="domain" description="Aminotransferase class I/classII large" evidence="7">
    <location>
        <begin position="55"/>
        <end position="381"/>
    </location>
</feature>
<accession>A0A9D1WL97</accession>
<dbReference type="InterPro" id="IPR015421">
    <property type="entry name" value="PyrdxlP-dep_Trfase_major"/>
</dbReference>
<dbReference type="InterPro" id="IPR050596">
    <property type="entry name" value="AspAT/PAT-like"/>
</dbReference>
<dbReference type="EC" id="2.6.1.-" evidence="6"/>
<dbReference type="AlphaFoldDB" id="A0A9D1WL97"/>
<evidence type="ECO:0000313" key="8">
    <source>
        <dbReference type="EMBL" id="HIX60197.1"/>
    </source>
</evidence>
<dbReference type="Proteomes" id="UP000886817">
    <property type="component" value="Unassembled WGS sequence"/>
</dbReference>
<comment type="cofactor">
    <cofactor evidence="1 6">
        <name>pyridoxal 5'-phosphate</name>
        <dbReference type="ChEBI" id="CHEBI:597326"/>
    </cofactor>
</comment>
<reference evidence="8" key="2">
    <citation type="submission" date="2021-04" db="EMBL/GenBank/DDBJ databases">
        <authorList>
            <person name="Gilroy R."/>
        </authorList>
    </citation>
    <scope>NUCLEOTIDE SEQUENCE</scope>
    <source>
        <strain evidence="8">ChiSjej1B19-8411</strain>
    </source>
</reference>
<protein>
    <recommendedName>
        <fullName evidence="6">Aminotransferase</fullName>
        <ecNumber evidence="6">2.6.1.-</ecNumber>
    </recommendedName>
</protein>
<dbReference type="PANTHER" id="PTHR46383">
    <property type="entry name" value="ASPARTATE AMINOTRANSFERASE"/>
    <property type="match status" value="1"/>
</dbReference>
<dbReference type="PROSITE" id="PS00105">
    <property type="entry name" value="AA_TRANSFER_CLASS_1"/>
    <property type="match status" value="1"/>
</dbReference>
<evidence type="ECO:0000256" key="3">
    <source>
        <dbReference type="ARBA" id="ARBA00022576"/>
    </source>
</evidence>
<evidence type="ECO:0000256" key="1">
    <source>
        <dbReference type="ARBA" id="ARBA00001933"/>
    </source>
</evidence>
<dbReference type="InterPro" id="IPR004838">
    <property type="entry name" value="NHTrfase_class1_PyrdxlP-BS"/>
</dbReference>
<dbReference type="Gene3D" id="3.40.640.10">
    <property type="entry name" value="Type I PLP-dependent aspartate aminotransferase-like (Major domain)"/>
    <property type="match status" value="1"/>
</dbReference>
<evidence type="ECO:0000256" key="4">
    <source>
        <dbReference type="ARBA" id="ARBA00022679"/>
    </source>
</evidence>
<evidence type="ECO:0000256" key="5">
    <source>
        <dbReference type="ARBA" id="ARBA00022898"/>
    </source>
</evidence>
<dbReference type="InterPro" id="IPR015424">
    <property type="entry name" value="PyrdxlP-dep_Trfase"/>
</dbReference>
<evidence type="ECO:0000259" key="7">
    <source>
        <dbReference type="Pfam" id="PF00155"/>
    </source>
</evidence>
<dbReference type="GO" id="GO:0006520">
    <property type="term" value="P:amino acid metabolic process"/>
    <property type="evidence" value="ECO:0007669"/>
    <property type="project" value="InterPro"/>
</dbReference>
<evidence type="ECO:0000313" key="9">
    <source>
        <dbReference type="Proteomes" id="UP000886817"/>
    </source>
</evidence>
<dbReference type="InterPro" id="IPR004839">
    <property type="entry name" value="Aminotransferase_I/II_large"/>
</dbReference>
<dbReference type="GO" id="GO:0008483">
    <property type="term" value="F:transaminase activity"/>
    <property type="evidence" value="ECO:0007669"/>
    <property type="project" value="UniProtKB-KW"/>
</dbReference>
<dbReference type="Pfam" id="PF00155">
    <property type="entry name" value="Aminotran_1_2"/>
    <property type="match status" value="1"/>
</dbReference>
<evidence type="ECO:0000256" key="6">
    <source>
        <dbReference type="RuleBase" id="RU000481"/>
    </source>
</evidence>
<dbReference type="CDD" id="cd00609">
    <property type="entry name" value="AAT_like"/>
    <property type="match status" value="1"/>
</dbReference>
<dbReference type="SUPFAM" id="SSF53383">
    <property type="entry name" value="PLP-dependent transferases"/>
    <property type="match status" value="1"/>
</dbReference>
<gene>
    <name evidence="8" type="ORF">IAA45_10870</name>
</gene>
<sequence length="409" mass="45485">MSDILKRMNPAFAKLDGGLFSTAEKADVGDVAKRMEEMGVAMMSWADPFKPDPSTPEPVLKAAVKAIEEGTASHYVMPIGSPELKALIAQRIERKCGLKLDPDRNLIINSGSDNGLLFAIFPWICPGDEVLIHNPSYPNNFQDIELLGGVPVSVPTYEEDGWHIRIEEYEKRITDKSKMILLTNPNNPTGVCYTREELQGLADLCIKHDLICVVDQAFEDTIFEGHEMINMAQIPGMWERTVTVCSVSKGMGLSGFRVGWTYADDVIMDKMHASAVSIQGAASTMAQYAVMPAFEDDSFIQGYIEKYDNRRKYGYELFNQIPGVSVLMPEAGFYFWINVKKLGTSAEVASYLVKEALVNCNDGKFYGSQGEGYLRVIFAVFADDKDCYAAFDRMADAFRKLAAERGITE</sequence>
<dbReference type="GO" id="GO:0030170">
    <property type="term" value="F:pyridoxal phosphate binding"/>
    <property type="evidence" value="ECO:0007669"/>
    <property type="project" value="InterPro"/>
</dbReference>
<dbReference type="EMBL" id="DXEX01000234">
    <property type="protein sequence ID" value="HIX60197.1"/>
    <property type="molecule type" value="Genomic_DNA"/>
</dbReference>
<dbReference type="PRINTS" id="PR00753">
    <property type="entry name" value="ACCSYNTHASE"/>
</dbReference>
<name>A0A9D1WL97_9FIRM</name>
<keyword evidence="5" id="KW-0663">Pyridoxal phosphate</keyword>
<comment type="similarity">
    <text evidence="2 6">Belongs to the class-I pyridoxal-phosphate-dependent aminotransferase family.</text>
</comment>
<organism evidence="8 9">
    <name type="scientific">Candidatus Blautia gallistercoris</name>
    <dbReference type="NCBI Taxonomy" id="2838490"/>
    <lineage>
        <taxon>Bacteria</taxon>
        <taxon>Bacillati</taxon>
        <taxon>Bacillota</taxon>
        <taxon>Clostridia</taxon>
        <taxon>Lachnospirales</taxon>
        <taxon>Lachnospiraceae</taxon>
        <taxon>Blautia</taxon>
    </lineage>
</organism>
<reference evidence="8" key="1">
    <citation type="journal article" date="2021" name="PeerJ">
        <title>Extensive microbial diversity within the chicken gut microbiome revealed by metagenomics and culture.</title>
        <authorList>
            <person name="Gilroy R."/>
            <person name="Ravi A."/>
            <person name="Getino M."/>
            <person name="Pursley I."/>
            <person name="Horton D.L."/>
            <person name="Alikhan N.F."/>
            <person name="Baker D."/>
            <person name="Gharbi K."/>
            <person name="Hall N."/>
            <person name="Watson M."/>
            <person name="Adriaenssens E.M."/>
            <person name="Foster-Nyarko E."/>
            <person name="Jarju S."/>
            <person name="Secka A."/>
            <person name="Antonio M."/>
            <person name="Oren A."/>
            <person name="Chaudhuri R.R."/>
            <person name="La Ragione R."/>
            <person name="Hildebrand F."/>
            <person name="Pallen M.J."/>
        </authorList>
    </citation>
    <scope>NUCLEOTIDE SEQUENCE</scope>
    <source>
        <strain evidence="8">ChiSjej1B19-8411</strain>
    </source>
</reference>
<keyword evidence="3 6" id="KW-0032">Aminotransferase</keyword>
<evidence type="ECO:0000256" key="2">
    <source>
        <dbReference type="ARBA" id="ARBA00007441"/>
    </source>
</evidence>